<dbReference type="AlphaFoldDB" id="A0AAV4PNG0"/>
<keyword evidence="4" id="KW-1185">Reference proteome</keyword>
<evidence type="ECO:0000256" key="1">
    <source>
        <dbReference type="SAM" id="Phobius"/>
    </source>
</evidence>
<keyword evidence="2" id="KW-0732">Signal</keyword>
<accession>A0AAV4PNG0</accession>
<name>A0AAV4PNG0_CAEEX</name>
<feature type="transmembrane region" description="Helical" evidence="1">
    <location>
        <begin position="110"/>
        <end position="133"/>
    </location>
</feature>
<protein>
    <recommendedName>
        <fullName evidence="5">Secreted protein</fullName>
    </recommendedName>
</protein>
<keyword evidence="1" id="KW-0812">Transmembrane</keyword>
<feature type="signal peptide" evidence="2">
    <location>
        <begin position="1"/>
        <end position="29"/>
    </location>
</feature>
<evidence type="ECO:0000256" key="2">
    <source>
        <dbReference type="SAM" id="SignalP"/>
    </source>
</evidence>
<evidence type="ECO:0000313" key="3">
    <source>
        <dbReference type="EMBL" id="GIX99092.1"/>
    </source>
</evidence>
<gene>
    <name evidence="3" type="ORF">CEXT_142541</name>
</gene>
<sequence length="135" mass="15620">MGARVYVRRLMYQFLTWLLPHCISRIWSCASVDGADMSSGCEPMKRHFTAMHTFMFLRQCFLMSNGGLRISPCTSFGAGVNYSTTKITLFMKARLELEEWIHYRLYITKIYTLLITVFIEFKRIFSVSVGFIAGS</sequence>
<dbReference type="EMBL" id="BPLR01005006">
    <property type="protein sequence ID" value="GIX99092.1"/>
    <property type="molecule type" value="Genomic_DNA"/>
</dbReference>
<evidence type="ECO:0008006" key="5">
    <source>
        <dbReference type="Google" id="ProtNLM"/>
    </source>
</evidence>
<keyword evidence="1" id="KW-1133">Transmembrane helix</keyword>
<feature type="chain" id="PRO_5043876102" description="Secreted protein" evidence="2">
    <location>
        <begin position="30"/>
        <end position="135"/>
    </location>
</feature>
<proteinExistence type="predicted"/>
<reference evidence="3 4" key="1">
    <citation type="submission" date="2021-06" db="EMBL/GenBank/DDBJ databases">
        <title>Caerostris extrusa draft genome.</title>
        <authorList>
            <person name="Kono N."/>
            <person name="Arakawa K."/>
        </authorList>
    </citation>
    <scope>NUCLEOTIDE SEQUENCE [LARGE SCALE GENOMIC DNA]</scope>
</reference>
<comment type="caution">
    <text evidence="3">The sequence shown here is derived from an EMBL/GenBank/DDBJ whole genome shotgun (WGS) entry which is preliminary data.</text>
</comment>
<organism evidence="3 4">
    <name type="scientific">Caerostris extrusa</name>
    <name type="common">Bark spider</name>
    <name type="synonym">Caerostris bankana</name>
    <dbReference type="NCBI Taxonomy" id="172846"/>
    <lineage>
        <taxon>Eukaryota</taxon>
        <taxon>Metazoa</taxon>
        <taxon>Ecdysozoa</taxon>
        <taxon>Arthropoda</taxon>
        <taxon>Chelicerata</taxon>
        <taxon>Arachnida</taxon>
        <taxon>Araneae</taxon>
        <taxon>Araneomorphae</taxon>
        <taxon>Entelegynae</taxon>
        <taxon>Araneoidea</taxon>
        <taxon>Araneidae</taxon>
        <taxon>Caerostris</taxon>
    </lineage>
</organism>
<evidence type="ECO:0000313" key="4">
    <source>
        <dbReference type="Proteomes" id="UP001054945"/>
    </source>
</evidence>
<keyword evidence="1" id="KW-0472">Membrane</keyword>
<dbReference type="Proteomes" id="UP001054945">
    <property type="component" value="Unassembled WGS sequence"/>
</dbReference>